<evidence type="ECO:0000313" key="1">
    <source>
        <dbReference type="EMBL" id="QDV22279.1"/>
    </source>
</evidence>
<dbReference type="KEGG" id="ahel:Q31a_05630"/>
<dbReference type="EMBL" id="CP036298">
    <property type="protein sequence ID" value="QDV22279.1"/>
    <property type="molecule type" value="Genomic_DNA"/>
</dbReference>
<proteinExistence type="predicted"/>
<dbReference type="Proteomes" id="UP000318017">
    <property type="component" value="Chromosome"/>
</dbReference>
<keyword evidence="2" id="KW-1185">Reference proteome</keyword>
<protein>
    <submittedName>
        <fullName evidence="1">Uncharacterized protein</fullName>
    </submittedName>
</protein>
<evidence type="ECO:0000313" key="2">
    <source>
        <dbReference type="Proteomes" id="UP000318017"/>
    </source>
</evidence>
<dbReference type="RefSeq" id="WP_145073574.1">
    <property type="nucleotide sequence ID" value="NZ_CP036298.1"/>
</dbReference>
<gene>
    <name evidence="1" type="ORF">Q31a_05630</name>
</gene>
<reference evidence="1 2" key="1">
    <citation type="submission" date="2019-02" db="EMBL/GenBank/DDBJ databases">
        <title>Deep-cultivation of Planctomycetes and their phenomic and genomic characterization uncovers novel biology.</title>
        <authorList>
            <person name="Wiegand S."/>
            <person name="Jogler M."/>
            <person name="Boedeker C."/>
            <person name="Pinto D."/>
            <person name="Vollmers J."/>
            <person name="Rivas-Marin E."/>
            <person name="Kohn T."/>
            <person name="Peeters S.H."/>
            <person name="Heuer A."/>
            <person name="Rast P."/>
            <person name="Oberbeckmann S."/>
            <person name="Bunk B."/>
            <person name="Jeske O."/>
            <person name="Meyerdierks A."/>
            <person name="Storesund J.E."/>
            <person name="Kallscheuer N."/>
            <person name="Luecker S."/>
            <person name="Lage O.M."/>
            <person name="Pohl T."/>
            <person name="Merkel B.J."/>
            <person name="Hornburger P."/>
            <person name="Mueller R.-W."/>
            <person name="Bruemmer F."/>
            <person name="Labrenz M."/>
            <person name="Spormann A.M."/>
            <person name="Op den Camp H."/>
            <person name="Overmann J."/>
            <person name="Amann R."/>
            <person name="Jetten M.S.M."/>
            <person name="Mascher T."/>
            <person name="Medema M.H."/>
            <person name="Devos D.P."/>
            <person name="Kaster A.-K."/>
            <person name="Ovreas L."/>
            <person name="Rohde M."/>
            <person name="Galperin M.Y."/>
            <person name="Jogler C."/>
        </authorList>
    </citation>
    <scope>NUCLEOTIDE SEQUENCE [LARGE SCALE GENOMIC DNA]</scope>
    <source>
        <strain evidence="1 2">Q31a</strain>
    </source>
</reference>
<dbReference type="OrthoDB" id="220607at2"/>
<accession>A0A518G103</accession>
<name>A0A518G103_9BACT</name>
<organism evidence="1 2">
    <name type="scientific">Aureliella helgolandensis</name>
    <dbReference type="NCBI Taxonomy" id="2527968"/>
    <lineage>
        <taxon>Bacteria</taxon>
        <taxon>Pseudomonadati</taxon>
        <taxon>Planctomycetota</taxon>
        <taxon>Planctomycetia</taxon>
        <taxon>Pirellulales</taxon>
        <taxon>Pirellulaceae</taxon>
        <taxon>Aureliella</taxon>
    </lineage>
</organism>
<sequence>MPPPSRYLPYQAFEPIWLLSVDERSLAAKKTLAEDLVQVLGYLNFSSGRIDPKTLSAFNRIYVAALPGTPFEGLPAWLQIQQWLQDELARLAESNSAFGDCEQAEVLLELVWLNFLPAYLDFHKDLLFHQEPEGIFNGFFLGRAVEAVLQQGEPWGQVDRIVEGAIRKLNDYVGYRPVAVLEGRRLEPYGHEWVRPVPLWTAGIGTANGLYHDVIEKCMDILQATDADILRQASFDLNMLEELSLDPRAYDFDHPVNQRPNYHFGQWDPHRIDNAGNYRRFVVQQVTIDALLARVHEDADGLEDELLFEAAAVLAGTILMASGISGGGPGAFASTVSVASLMGPIAAYRDEFYNQLLTQLQGNHRERLFKEHQIRRQPFGGARQHLNTYLAKHRACQLEHVHLARLFARMGNEPAAKEQSDVVPVPSARIVSRIDCLMTAADNHLQLRQVDKAAEISPQIMDWVERGIQCGAIVDPWNILGFSGNFARFEGPDSAVHDHRVDDLVQIMEYYFALQSRIWREASASGRTDLCKQLESQMRQATAWWRKYAAYEVSDVEATDPLESLESAVLVAKALQLWHAGDASSGDVRFWAPHAELFDSPKAYALVVESLLERNDFVASMALLVHWLGQADRVGLQKGDDSFSELARRWMQRFEHRLYHDEPGSKLDWSVAQKFFDYLEANAGDYWEPPVFALGSRGSKPGSGLAGTLGDDFDEHSELVGYGDDEEGIFDAAYENVIYNDTTDDGVDSDVPEEDGGETTTELVEESNRLNQHLTFLNAVAQMWKGAAVSRHLSQEIAEQTPAAASRLESMEGWAAQAAANRHGLLVLLQDVAAHRIPKTSADHEAMSRYDRQRLVKESLLERIIATAVETADARRLLLAKLCAVNPQSPSVERELSSLPQDDRSAIELVGKLIQGEHDQVKSLFPRLFTALRSKKLLYIPLARGGDPALIYSVRLRRRIMSHLLVWLPRQGFFDEACQLIETARFMEHHNPIGPGAVTEFDDLFELCFVSMVRAAVQNAVNWRHAELVGAGKVLPPLTDLDFHDGESLGELEPRSDALVAVLERLTEVMLGSWLAHSRTLRLSALETVDNSRSWTRLVDFIKRFGGELFTQSFLRLGNVRAILHQGVGHWLDQLVEEGYEDDLSELFAAIEAGEIERSHVEKLLSVVLEAVIDHYSEYRDYNSTTTQSDRGEMLYMLLDFLRLRVRYDRVSWNLKPIYWTHEVLVRAGCHQTALQWRRALAERIGRESESYLENLQQLQSQYAMRMPTVSDRLHERFTRPMTVDRMRALVGPAVRQFRETGATSSVFELLIDECKLMMEQPTGVGLDVPQWLSDLEDEVDSILESQRGFFQKPRSDNVVAFREMSSEEILAQLATAARNIESLNLPSE</sequence>